<organism evidence="2 3">
    <name type="scientific">Methylorubrum extorquens (strain DSM 6343 / CIP 106787 / DM4)</name>
    <name type="common">Methylobacterium extorquens</name>
    <dbReference type="NCBI Taxonomy" id="661410"/>
    <lineage>
        <taxon>Bacteria</taxon>
        <taxon>Pseudomonadati</taxon>
        <taxon>Pseudomonadota</taxon>
        <taxon>Alphaproteobacteria</taxon>
        <taxon>Hyphomicrobiales</taxon>
        <taxon>Methylobacteriaceae</taxon>
        <taxon>Methylorubrum</taxon>
    </lineage>
</organism>
<feature type="transmembrane region" description="Helical" evidence="1">
    <location>
        <begin position="435"/>
        <end position="453"/>
    </location>
</feature>
<dbReference type="RefSeq" id="WP_015821142.1">
    <property type="nucleotide sequence ID" value="NC_012988.1"/>
</dbReference>
<dbReference type="PANTHER" id="PTHR32063">
    <property type="match status" value="1"/>
</dbReference>
<dbReference type="PRINTS" id="PR00702">
    <property type="entry name" value="ACRIFLAVINRP"/>
</dbReference>
<dbReference type="Gene3D" id="3.30.70.1320">
    <property type="entry name" value="Multidrug efflux transporter AcrB pore domain like"/>
    <property type="match status" value="1"/>
</dbReference>
<keyword evidence="1" id="KW-0472">Membrane</keyword>
<dbReference type="GeneID" id="72988037"/>
<dbReference type="SUPFAM" id="SSF82714">
    <property type="entry name" value="Multidrug efflux transporter AcrB TolC docking domain, DN and DC subdomains"/>
    <property type="match status" value="2"/>
</dbReference>
<dbReference type="Pfam" id="PF00873">
    <property type="entry name" value="ACR_tran"/>
    <property type="match status" value="2"/>
</dbReference>
<gene>
    <name evidence="2" type="ORF">METD_I0736</name>
</gene>
<feature type="transmembrane region" description="Helical" evidence="1">
    <location>
        <begin position="931"/>
        <end position="948"/>
    </location>
</feature>
<feature type="transmembrane region" description="Helical" evidence="1">
    <location>
        <begin position="556"/>
        <end position="572"/>
    </location>
</feature>
<reference evidence="3" key="1">
    <citation type="journal article" date="2009" name="PLoS ONE">
        <title>Methylobacterium genome sequences: a reference blueprint to investigate microbial metabolism of C1 compounds from natural and industrial sources.</title>
        <authorList>
            <person name="Vuilleumier S."/>
            <person name="Chistoserdova L."/>
            <person name="Lee M.-C."/>
            <person name="Bringel F."/>
            <person name="Lajus A."/>
            <person name="Zhou Y."/>
            <person name="Gourion B."/>
            <person name="Barbe V."/>
            <person name="Chang J."/>
            <person name="Cruveiller S."/>
            <person name="Dossat C."/>
            <person name="Gillett W."/>
            <person name="Gruffaz C."/>
            <person name="Haugen E."/>
            <person name="Hourcade E."/>
            <person name="Levy R."/>
            <person name="Mangenot S."/>
            <person name="Muller E."/>
            <person name="Nadalig T."/>
            <person name="Pagni M."/>
            <person name="Penny C."/>
            <person name="Peyraud R."/>
            <person name="Robinson D.G."/>
            <person name="Roche D."/>
            <person name="Rouy Z."/>
            <person name="Saenampechek C."/>
            <person name="Salvignol G."/>
            <person name="Vallenet D."/>
            <person name="Wu Z."/>
            <person name="Marx C.J."/>
            <person name="Vorholt J.A."/>
            <person name="Olson M.V."/>
            <person name="Kaul R."/>
            <person name="Weissenbach J."/>
            <person name="Medigue C."/>
            <person name="Lidstrom M.E."/>
        </authorList>
    </citation>
    <scope>NUCLEOTIDE SEQUENCE [LARGE SCALE GENOMIC DNA]</scope>
    <source>
        <strain evidence="3">DSM 6343 / CIP 106787 / DM4</strain>
    </source>
</reference>
<feature type="transmembrane region" description="Helical" evidence="1">
    <location>
        <begin position="1031"/>
        <end position="1050"/>
    </location>
</feature>
<feature type="transmembrane region" description="Helical" evidence="1">
    <location>
        <begin position="12"/>
        <end position="32"/>
    </location>
</feature>
<sequence>MGLVQYALKFRISFYVVAVLMMFAGAGSIIVAPKDVLPTVDIPVVVIVWTYSGLSPKETAQRITTYSEFSLSNNVNNIERMESTTLQGVAIEKIYFNESVSIDLAISQVVSAMNSVRSLLPPGVQPPVIMRFSASSVPVIQLALTSTKDSLTKVYDYAQYRIRQTLVQVPGSTLPPPYGGAPRQIMVDLNLHALQAVGLTPLDVTNAVLTQNLTAPSGMAKIGEQQYPVRLNTAPEIVDSLNRIPVKVVDGQQILMRDVANVRDGAPPRLNIVRSDGRHSVLMQVLKNGNASTLDVVDNVKRALPGINAAAPEGMNIQTLFDQSVFVSEAIANVVHEAVLASALTGLTILLFLGSWRSTLVVLISIPLCILTSLAILTALGQTINVMTLGGLALAVGILVDDATVAVENTYRLFEEGEDFYTAIIDGAAGIAKPALISTLSICAAFVAVFALVGTPKYLFTPQAMAVVFAMLTSYFLSRTLVPILIDVLVKAEYRQRHGEALLSGEEAIASPGGATQASATRPHLVRLLAAVAIFRAVCAPLLRIGAWARAQFERGFARFGLGYACLLAAALRHRLRTTAAALVFLALGGALLPFVGQDYFPQIQSSQMTLHIRTRPGMRLETAEKVFSQVGDVVREIVPPDELGLIIDNIGLPAVNYNFAFSDGSFVAYNDGQMLINLKGNHRPTSFYMKALRERLPAEFPDTIFYFQPSDIITQILNFGTIAQIDVQVVGRNSKKDYDAARRIERRIKQVPGAVDVHIHQIMNVPEIFVEVDRGLASELHLTEQQIARSMNVSLSGSYQVSPNFWVDPKNGIPYQLWVQTPEWRNDSMTALANTPIFSGTTGANGAGQVSLLSSVATFTRQPAQGVINHINTQPTFNVLANVQGTDLASVRDALAEIIADEQKTLPAPDRIIIRGQIESMASAFERLKIGLAISLVAVYLLMAINFQSWGDPFVVLAALPLAFCGIVLSLFATGTTFSIPSLFGAIMSVGIASANSVLLVTFAREYREASGCSATEAALKAGETRLRPVLMTAGAMFLGLIPMALGSGEGGEQNAALARAVMGGIAAATGSTLLFVPFLYALLRSAPVRPLRNFVSRSSRAHS</sequence>
<evidence type="ECO:0000313" key="2">
    <source>
        <dbReference type="EMBL" id="CAX22375.1"/>
    </source>
</evidence>
<evidence type="ECO:0000313" key="3">
    <source>
        <dbReference type="Proteomes" id="UP000008070"/>
    </source>
</evidence>
<name>C7CBK4_METED</name>
<keyword evidence="1" id="KW-1133">Transmembrane helix</keyword>
<feature type="transmembrane region" description="Helical" evidence="1">
    <location>
        <begin position="1062"/>
        <end position="1085"/>
    </location>
</feature>
<dbReference type="InterPro" id="IPR027463">
    <property type="entry name" value="AcrB_DN_DC_subdom"/>
</dbReference>
<dbReference type="SUPFAM" id="SSF82866">
    <property type="entry name" value="Multidrug efflux transporter AcrB transmembrane domain"/>
    <property type="match status" value="2"/>
</dbReference>
<dbReference type="Proteomes" id="UP000008070">
    <property type="component" value="Chromosome"/>
</dbReference>
<feature type="transmembrane region" description="Helical" evidence="1">
    <location>
        <begin position="981"/>
        <end position="1002"/>
    </location>
</feature>
<dbReference type="KEGG" id="mdi:METDI0736"/>
<feature type="transmembrane region" description="Helical" evidence="1">
    <location>
        <begin position="465"/>
        <end position="490"/>
    </location>
</feature>
<proteinExistence type="predicted"/>
<dbReference type="PANTHER" id="PTHR32063:SF8">
    <property type="entry name" value="CATION EFFLUX PROTEIN"/>
    <property type="match status" value="1"/>
</dbReference>
<feature type="transmembrane region" description="Helical" evidence="1">
    <location>
        <begin position="955"/>
        <end position="975"/>
    </location>
</feature>
<protein>
    <submittedName>
        <fullName evidence="2">RND efflux transporter, putative HAE1 family, translocase subunit</fullName>
    </submittedName>
</protein>
<dbReference type="GO" id="GO:0005886">
    <property type="term" value="C:plasma membrane"/>
    <property type="evidence" value="ECO:0007669"/>
    <property type="project" value="TreeGrafter"/>
</dbReference>
<dbReference type="EMBL" id="FP103042">
    <property type="protein sequence ID" value="CAX22375.1"/>
    <property type="molecule type" value="Genomic_DNA"/>
</dbReference>
<accession>C7CBK4</accession>
<dbReference type="Gene3D" id="3.30.70.1430">
    <property type="entry name" value="Multidrug efflux transporter AcrB pore domain"/>
    <property type="match status" value="2"/>
</dbReference>
<feature type="transmembrane region" description="Helical" evidence="1">
    <location>
        <begin position="334"/>
        <end position="353"/>
    </location>
</feature>
<dbReference type="Gene3D" id="1.20.1640.10">
    <property type="entry name" value="Multidrug efflux transporter AcrB transmembrane domain"/>
    <property type="match status" value="2"/>
</dbReference>
<feature type="transmembrane region" description="Helical" evidence="1">
    <location>
        <begin position="360"/>
        <end position="380"/>
    </location>
</feature>
<dbReference type="SUPFAM" id="SSF82693">
    <property type="entry name" value="Multidrug efflux transporter AcrB pore domain, PN1, PN2, PC1 and PC2 subdomains"/>
    <property type="match status" value="2"/>
</dbReference>
<evidence type="ECO:0000256" key="1">
    <source>
        <dbReference type="SAM" id="Phobius"/>
    </source>
</evidence>
<keyword evidence="1" id="KW-0812">Transmembrane</keyword>
<feature type="transmembrane region" description="Helical" evidence="1">
    <location>
        <begin position="579"/>
        <end position="597"/>
    </location>
</feature>
<dbReference type="GO" id="GO:0042910">
    <property type="term" value="F:xenobiotic transmembrane transporter activity"/>
    <property type="evidence" value="ECO:0007669"/>
    <property type="project" value="TreeGrafter"/>
</dbReference>
<dbReference type="AlphaFoldDB" id="C7CBK4"/>
<dbReference type="InterPro" id="IPR001036">
    <property type="entry name" value="Acrflvin-R"/>
</dbReference>
<feature type="transmembrane region" description="Helical" evidence="1">
    <location>
        <begin position="525"/>
        <end position="544"/>
    </location>
</feature>
<dbReference type="Gene3D" id="3.30.2090.10">
    <property type="entry name" value="Multidrug efflux transporter AcrB TolC docking domain, DN and DC subdomains"/>
    <property type="match status" value="2"/>
</dbReference>
<dbReference type="Gene3D" id="3.30.70.1440">
    <property type="entry name" value="Multidrug efflux transporter AcrB pore domain"/>
    <property type="match status" value="1"/>
</dbReference>
<dbReference type="HOGENOM" id="CLU_002755_1_2_5"/>